<protein>
    <submittedName>
        <fullName evidence="1">Uncharacterized protein</fullName>
    </submittedName>
</protein>
<name>A0ACC5R3Z8_9HYPH</name>
<organism evidence="1 2">
    <name type="scientific">Taklimakanibacter albus</name>
    <dbReference type="NCBI Taxonomy" id="2800327"/>
    <lineage>
        <taxon>Bacteria</taxon>
        <taxon>Pseudomonadati</taxon>
        <taxon>Pseudomonadota</taxon>
        <taxon>Alphaproteobacteria</taxon>
        <taxon>Hyphomicrobiales</taxon>
        <taxon>Aestuariivirgaceae</taxon>
        <taxon>Taklimakanibacter</taxon>
    </lineage>
</organism>
<keyword evidence="2" id="KW-1185">Reference proteome</keyword>
<gene>
    <name evidence="1" type="ORF">JHL16_13310</name>
</gene>
<reference evidence="1" key="1">
    <citation type="submission" date="2021-01" db="EMBL/GenBank/DDBJ databases">
        <authorList>
            <person name="Sun Q."/>
        </authorList>
    </citation>
    <scope>NUCLEOTIDE SEQUENCE</scope>
    <source>
        <strain evidence="1">YIM B02566</strain>
    </source>
</reference>
<dbReference type="Proteomes" id="UP000616151">
    <property type="component" value="Unassembled WGS sequence"/>
</dbReference>
<comment type="caution">
    <text evidence="1">The sequence shown here is derived from an EMBL/GenBank/DDBJ whole genome shotgun (WGS) entry which is preliminary data.</text>
</comment>
<evidence type="ECO:0000313" key="1">
    <source>
        <dbReference type="EMBL" id="MBK1867328.1"/>
    </source>
</evidence>
<accession>A0ACC5R3Z8</accession>
<proteinExistence type="predicted"/>
<dbReference type="EMBL" id="JAENHL010000007">
    <property type="protein sequence ID" value="MBK1867328.1"/>
    <property type="molecule type" value="Genomic_DNA"/>
</dbReference>
<sequence>MPDNPQPLVSPADVPGFVCAYRFAADGTARKLTEADIDPELSSPEGEWLWLHLNFIDRRCGRWLARSGRFSTLAIDFIEHIPTYQLIECFAADAAGSVADLRRDFEGETHETCRLHFLLSENVLVTLRAKPIRSAELIRRQLDAGRALETPAQLLLAFFSHYAQGIESVLQDLATEIELIEDRVLEERVSDERRRAVIVRREAAMLHRQQRALRRVLSDAQRSAPRFPADLSDLLELHAHLDQEFEQIEQRARLFHDEIDAKLAAETNRQLYRLSVLTALFLPPTLVGGLFGMNLEGIPWSGVHGGFWFATAAALISSAGTWLFLRYLDRS</sequence>
<evidence type="ECO:0000313" key="2">
    <source>
        <dbReference type="Proteomes" id="UP000616151"/>
    </source>
</evidence>